<organism evidence="5 6">
    <name type="scientific">Cellulomonas xylanilytica</name>
    <dbReference type="NCBI Taxonomy" id="233583"/>
    <lineage>
        <taxon>Bacteria</taxon>
        <taxon>Bacillati</taxon>
        <taxon>Actinomycetota</taxon>
        <taxon>Actinomycetes</taxon>
        <taxon>Micrococcales</taxon>
        <taxon>Cellulomonadaceae</taxon>
        <taxon>Cellulomonas</taxon>
    </lineage>
</organism>
<dbReference type="Gene3D" id="3.40.50.2300">
    <property type="match status" value="2"/>
</dbReference>
<dbReference type="GO" id="GO:0003700">
    <property type="term" value="F:DNA-binding transcription factor activity"/>
    <property type="evidence" value="ECO:0007669"/>
    <property type="project" value="TreeGrafter"/>
</dbReference>
<accession>A0A510V4M1</accession>
<dbReference type="RefSeq" id="WP_146927629.1">
    <property type="nucleotide sequence ID" value="NZ_BJUB01000007.1"/>
</dbReference>
<reference evidence="5 6" key="1">
    <citation type="submission" date="2019-07" db="EMBL/GenBank/DDBJ databases">
        <title>Whole genome shotgun sequence of Cellulomonas xylanilytica NBRC 101102.</title>
        <authorList>
            <person name="Hosoyama A."/>
            <person name="Uohara A."/>
            <person name="Ohji S."/>
            <person name="Ichikawa N."/>
        </authorList>
    </citation>
    <scope>NUCLEOTIDE SEQUENCE [LARGE SCALE GENOMIC DNA]</scope>
    <source>
        <strain evidence="5 6">NBRC 101102</strain>
    </source>
</reference>
<dbReference type="Pfam" id="PF00356">
    <property type="entry name" value="LacI"/>
    <property type="match status" value="1"/>
</dbReference>
<dbReference type="EMBL" id="BJUB01000007">
    <property type="protein sequence ID" value="GEK21829.1"/>
    <property type="molecule type" value="Genomic_DNA"/>
</dbReference>
<dbReference type="CDD" id="cd06292">
    <property type="entry name" value="PBP1_AglR_RafR-like"/>
    <property type="match status" value="1"/>
</dbReference>
<proteinExistence type="predicted"/>
<comment type="caution">
    <text evidence="5">The sequence shown here is derived from an EMBL/GenBank/DDBJ whole genome shotgun (WGS) entry which is preliminary data.</text>
</comment>
<dbReference type="PANTHER" id="PTHR30146:SF153">
    <property type="entry name" value="LACTOSE OPERON REPRESSOR"/>
    <property type="match status" value="1"/>
</dbReference>
<dbReference type="InterPro" id="IPR028082">
    <property type="entry name" value="Peripla_BP_I"/>
</dbReference>
<dbReference type="SUPFAM" id="SSF53822">
    <property type="entry name" value="Periplasmic binding protein-like I"/>
    <property type="match status" value="1"/>
</dbReference>
<keyword evidence="2" id="KW-0238">DNA-binding</keyword>
<dbReference type="SMART" id="SM00354">
    <property type="entry name" value="HTH_LACI"/>
    <property type="match status" value="1"/>
</dbReference>
<dbReference type="GO" id="GO:0000976">
    <property type="term" value="F:transcription cis-regulatory region binding"/>
    <property type="evidence" value="ECO:0007669"/>
    <property type="project" value="TreeGrafter"/>
</dbReference>
<gene>
    <name evidence="5" type="primary">malR</name>
    <name evidence="5" type="ORF">CXY01_23490</name>
</gene>
<dbReference type="InterPro" id="IPR046335">
    <property type="entry name" value="LacI/GalR-like_sensor"/>
</dbReference>
<feature type="domain" description="HTH lacI-type" evidence="4">
    <location>
        <begin position="3"/>
        <end position="54"/>
    </location>
</feature>
<dbReference type="InterPro" id="IPR000843">
    <property type="entry name" value="HTH_LacI"/>
</dbReference>
<dbReference type="InterPro" id="IPR010982">
    <property type="entry name" value="Lambda_DNA-bd_dom_sf"/>
</dbReference>
<dbReference type="SUPFAM" id="SSF47413">
    <property type="entry name" value="lambda repressor-like DNA-binding domains"/>
    <property type="match status" value="1"/>
</dbReference>
<dbReference type="PROSITE" id="PS50932">
    <property type="entry name" value="HTH_LACI_2"/>
    <property type="match status" value="1"/>
</dbReference>
<protein>
    <submittedName>
        <fullName evidence="5">HTH-type transcriptional regulator MalR</fullName>
    </submittedName>
</protein>
<evidence type="ECO:0000256" key="3">
    <source>
        <dbReference type="ARBA" id="ARBA00023163"/>
    </source>
</evidence>
<dbReference type="Gene3D" id="1.10.260.40">
    <property type="entry name" value="lambda repressor-like DNA-binding domains"/>
    <property type="match status" value="1"/>
</dbReference>
<sequence>MQTRLADIAQQAQVSTATVSRVLNGRPGVSGSTRQSVLAALDVLGYERPASLTTKSVGLVGLVVPELTNPVFPAFVDAIEQHLTEERFTPVLCTQSPGGTSEDRYVEVLLDHAVNGIVFVSGLHADKQANLGRYQRLRNSGVPIVLVNGYNDEIDAPFVSTDDTAAIDASVDHLVALGHRRIGLAIGPDRFVPTRRKVAAFSAALARHGLDDGELHVSSSLYTAEGGQAAATDLLDSRHTAIICGSDLMALGAIRAARSNGLRVPEDVSVLGYDDSPLVAFADPPLTTIRQPVDAVCRAAVDALLAEMRGEKPSRVEQLFVPELVVRGSTARAPGV</sequence>
<dbReference type="AlphaFoldDB" id="A0A510V4M1"/>
<evidence type="ECO:0000256" key="2">
    <source>
        <dbReference type="ARBA" id="ARBA00023125"/>
    </source>
</evidence>
<dbReference type="PANTHER" id="PTHR30146">
    <property type="entry name" value="LACI-RELATED TRANSCRIPTIONAL REPRESSOR"/>
    <property type="match status" value="1"/>
</dbReference>
<dbReference type="Pfam" id="PF13377">
    <property type="entry name" value="Peripla_BP_3"/>
    <property type="match status" value="1"/>
</dbReference>
<evidence type="ECO:0000259" key="4">
    <source>
        <dbReference type="PROSITE" id="PS50932"/>
    </source>
</evidence>
<evidence type="ECO:0000313" key="5">
    <source>
        <dbReference type="EMBL" id="GEK21829.1"/>
    </source>
</evidence>
<keyword evidence="6" id="KW-1185">Reference proteome</keyword>
<keyword evidence="1" id="KW-0805">Transcription regulation</keyword>
<keyword evidence="3" id="KW-0804">Transcription</keyword>
<dbReference type="CDD" id="cd01392">
    <property type="entry name" value="HTH_LacI"/>
    <property type="match status" value="1"/>
</dbReference>
<evidence type="ECO:0000313" key="6">
    <source>
        <dbReference type="Proteomes" id="UP000321118"/>
    </source>
</evidence>
<evidence type="ECO:0000256" key="1">
    <source>
        <dbReference type="ARBA" id="ARBA00023015"/>
    </source>
</evidence>
<dbReference type="OrthoDB" id="3324394at2"/>
<dbReference type="PROSITE" id="PS00356">
    <property type="entry name" value="HTH_LACI_1"/>
    <property type="match status" value="1"/>
</dbReference>
<dbReference type="Proteomes" id="UP000321118">
    <property type="component" value="Unassembled WGS sequence"/>
</dbReference>
<name>A0A510V4M1_9CELL</name>